<dbReference type="PANTHER" id="PTHR24198:SF191">
    <property type="entry name" value="RABANKYRIN-5-LIKE"/>
    <property type="match status" value="1"/>
</dbReference>
<evidence type="ECO:0000256" key="1">
    <source>
        <dbReference type="ARBA" id="ARBA00022737"/>
    </source>
</evidence>
<name>T1F073_HELRO</name>
<dbReference type="EnsemblMetazoa" id="HelroT168132">
    <property type="protein sequence ID" value="HelroP168132"/>
    <property type="gene ID" value="HelroG168132"/>
</dbReference>
<dbReference type="OrthoDB" id="2306477at2759"/>
<dbReference type="Proteomes" id="UP000015101">
    <property type="component" value="Unassembled WGS sequence"/>
</dbReference>
<dbReference type="CTD" id="20202223"/>
<evidence type="ECO:0000313" key="5">
    <source>
        <dbReference type="EnsemblMetazoa" id="HelroP168132"/>
    </source>
</evidence>
<dbReference type="RefSeq" id="XP_009012056.1">
    <property type="nucleotide sequence ID" value="XM_009013808.1"/>
</dbReference>
<dbReference type="PROSITE" id="PS50297">
    <property type="entry name" value="ANK_REP_REGION"/>
    <property type="match status" value="2"/>
</dbReference>
<evidence type="ECO:0000313" key="4">
    <source>
        <dbReference type="EMBL" id="ESO10242.1"/>
    </source>
</evidence>
<dbReference type="SMART" id="SM00248">
    <property type="entry name" value="ANK"/>
    <property type="match status" value="7"/>
</dbReference>
<keyword evidence="2 3" id="KW-0040">ANK repeat</keyword>
<dbReference type="InParanoid" id="T1F073"/>
<proteinExistence type="predicted"/>
<protein>
    <submittedName>
        <fullName evidence="4 5">Uncharacterized protein</fullName>
    </submittedName>
</protein>
<dbReference type="KEGG" id="hro:HELRODRAFT_168132"/>
<gene>
    <name evidence="5" type="primary">20202223</name>
    <name evidence="4" type="ORF">HELRODRAFT_168132</name>
</gene>
<organism evidence="5 6">
    <name type="scientific">Helobdella robusta</name>
    <name type="common">Californian leech</name>
    <dbReference type="NCBI Taxonomy" id="6412"/>
    <lineage>
        <taxon>Eukaryota</taxon>
        <taxon>Metazoa</taxon>
        <taxon>Spiralia</taxon>
        <taxon>Lophotrochozoa</taxon>
        <taxon>Annelida</taxon>
        <taxon>Clitellata</taxon>
        <taxon>Hirudinea</taxon>
        <taxon>Rhynchobdellida</taxon>
        <taxon>Glossiphoniidae</taxon>
        <taxon>Helobdella</taxon>
    </lineage>
</organism>
<dbReference type="PANTHER" id="PTHR24198">
    <property type="entry name" value="ANKYRIN REPEAT AND PROTEIN KINASE DOMAIN-CONTAINING PROTEIN"/>
    <property type="match status" value="1"/>
</dbReference>
<dbReference type="InterPro" id="IPR002110">
    <property type="entry name" value="Ankyrin_rpt"/>
</dbReference>
<evidence type="ECO:0000256" key="2">
    <source>
        <dbReference type="ARBA" id="ARBA00023043"/>
    </source>
</evidence>
<dbReference type="HOGENOM" id="CLU_714291_0_0_1"/>
<sequence length="387" mass="42904">MVDFPIPTSVFPRSRFTGKRLSQKNTCSSVKKNGKTLNLALKDSEGQTCLGVALWKKYYSMALQLINCGACLDDVDDNNLTLLHQTIINKNYESALFLIDQQADINIKTPDGVSCLELSLDSNLPDVTDRLCAAGCNTNVISEKAGCCLLWKALDAKLFACAQVLIRNKCDVDSWSAGPNNCRQTLLHKAIDENKEDVACFLIRSSCDVNSPRKPGPNGEGEEEARDDQGPLHLSASWGLVQVLQCLIEAQADVNAKDSEGDTPLHIGIRNQHHDVIFLLLSHPVLNLRVRNKKNQTPFSVAVATRNKKAAQAIMNRDPSVAEQHKGYQKRLKPRSKSLSLLEVLDENLIELLEIMNFFQKRSVKTFSNGTSSKFLSEMESLTAIYV</sequence>
<dbReference type="PROSITE" id="PS50088">
    <property type="entry name" value="ANK_REPEAT"/>
    <property type="match status" value="2"/>
</dbReference>
<dbReference type="SUPFAM" id="SSF48403">
    <property type="entry name" value="Ankyrin repeat"/>
    <property type="match status" value="1"/>
</dbReference>
<dbReference type="InterPro" id="IPR036770">
    <property type="entry name" value="Ankyrin_rpt-contain_sf"/>
</dbReference>
<feature type="repeat" description="ANK" evidence="3">
    <location>
        <begin position="260"/>
        <end position="283"/>
    </location>
</feature>
<accession>T1F073</accession>
<reference evidence="4 6" key="2">
    <citation type="journal article" date="2013" name="Nature">
        <title>Insights into bilaterian evolution from three spiralian genomes.</title>
        <authorList>
            <person name="Simakov O."/>
            <person name="Marletaz F."/>
            <person name="Cho S.J."/>
            <person name="Edsinger-Gonzales E."/>
            <person name="Havlak P."/>
            <person name="Hellsten U."/>
            <person name="Kuo D.H."/>
            <person name="Larsson T."/>
            <person name="Lv J."/>
            <person name="Arendt D."/>
            <person name="Savage R."/>
            <person name="Osoegawa K."/>
            <person name="de Jong P."/>
            <person name="Grimwood J."/>
            <person name="Chapman J.A."/>
            <person name="Shapiro H."/>
            <person name="Aerts A."/>
            <person name="Otillar R.P."/>
            <person name="Terry A.Y."/>
            <person name="Boore J.L."/>
            <person name="Grigoriev I.V."/>
            <person name="Lindberg D.R."/>
            <person name="Seaver E.C."/>
            <person name="Weisblat D.A."/>
            <person name="Putnam N.H."/>
            <person name="Rokhsar D.S."/>
        </authorList>
    </citation>
    <scope>NUCLEOTIDE SEQUENCE</scope>
</reference>
<dbReference type="EMBL" id="AMQM01002901">
    <property type="status" value="NOT_ANNOTATED_CDS"/>
    <property type="molecule type" value="Genomic_DNA"/>
</dbReference>
<dbReference type="Pfam" id="PF12796">
    <property type="entry name" value="Ank_2"/>
    <property type="match status" value="1"/>
</dbReference>
<dbReference type="AlphaFoldDB" id="T1F073"/>
<reference evidence="6" key="1">
    <citation type="submission" date="2012-12" db="EMBL/GenBank/DDBJ databases">
        <authorList>
            <person name="Hellsten U."/>
            <person name="Grimwood J."/>
            <person name="Chapman J.A."/>
            <person name="Shapiro H."/>
            <person name="Aerts A."/>
            <person name="Otillar R.P."/>
            <person name="Terry A.Y."/>
            <person name="Boore J.L."/>
            <person name="Simakov O."/>
            <person name="Marletaz F."/>
            <person name="Cho S.-J."/>
            <person name="Edsinger-Gonzales E."/>
            <person name="Havlak P."/>
            <person name="Kuo D.-H."/>
            <person name="Larsson T."/>
            <person name="Lv J."/>
            <person name="Arendt D."/>
            <person name="Savage R."/>
            <person name="Osoegawa K."/>
            <person name="de Jong P."/>
            <person name="Lindberg D.R."/>
            <person name="Seaver E.C."/>
            <person name="Weisblat D.A."/>
            <person name="Putnam N.H."/>
            <person name="Grigoriev I.V."/>
            <person name="Rokhsar D.S."/>
        </authorList>
    </citation>
    <scope>NUCLEOTIDE SEQUENCE</scope>
</reference>
<evidence type="ECO:0000256" key="3">
    <source>
        <dbReference type="PROSITE-ProRule" id="PRU00023"/>
    </source>
</evidence>
<dbReference type="EMBL" id="KB095905">
    <property type="protein sequence ID" value="ESO10242.1"/>
    <property type="molecule type" value="Genomic_DNA"/>
</dbReference>
<dbReference type="GeneID" id="20202223"/>
<feature type="repeat" description="ANK" evidence="3">
    <location>
        <begin position="227"/>
        <end position="259"/>
    </location>
</feature>
<dbReference type="Gene3D" id="1.25.40.20">
    <property type="entry name" value="Ankyrin repeat-containing domain"/>
    <property type="match status" value="1"/>
</dbReference>
<evidence type="ECO:0000313" key="6">
    <source>
        <dbReference type="Proteomes" id="UP000015101"/>
    </source>
</evidence>
<dbReference type="STRING" id="6412.T1F073"/>
<reference evidence="5" key="3">
    <citation type="submission" date="2015-06" db="UniProtKB">
        <authorList>
            <consortium name="EnsemblMetazoa"/>
        </authorList>
    </citation>
    <scope>IDENTIFICATION</scope>
</reference>
<keyword evidence="1" id="KW-0677">Repeat</keyword>
<keyword evidence="6" id="KW-1185">Reference proteome</keyword>
<dbReference type="eggNOG" id="KOG0504">
    <property type="taxonomic scope" value="Eukaryota"/>
</dbReference>